<evidence type="ECO:0000256" key="1">
    <source>
        <dbReference type="ARBA" id="ARBA00004196"/>
    </source>
</evidence>
<dbReference type="Gene3D" id="2.40.420.20">
    <property type="match status" value="1"/>
</dbReference>
<dbReference type="RefSeq" id="WP_029025464.1">
    <property type="nucleotide sequence ID" value="NZ_BOQM01000006.1"/>
</dbReference>
<evidence type="ECO:0000313" key="9">
    <source>
        <dbReference type="Proteomes" id="UP000677457"/>
    </source>
</evidence>
<evidence type="ECO:0000256" key="3">
    <source>
        <dbReference type="SAM" id="MobiDB-lite"/>
    </source>
</evidence>
<evidence type="ECO:0000313" key="6">
    <source>
        <dbReference type="EMBL" id="GIM82949.1"/>
    </source>
</evidence>
<feature type="signal peptide" evidence="4">
    <location>
        <begin position="1"/>
        <end position="37"/>
    </location>
</feature>
<reference evidence="7 8" key="1">
    <citation type="submission" date="2019-06" db="EMBL/GenBank/DDBJ databases">
        <title>Sequencing the genomes of 1000 actinobacteria strains.</title>
        <authorList>
            <person name="Klenk H.-P."/>
        </authorList>
    </citation>
    <scope>NUCLEOTIDE SEQUENCE [LARGE SCALE GENOMIC DNA]</scope>
    <source>
        <strain evidence="7 8">DSM 44819</strain>
    </source>
</reference>
<accession>A0A542XJG6</accession>
<keyword evidence="9" id="KW-1185">Reference proteome</keyword>
<feature type="region of interest" description="Disordered" evidence="3">
    <location>
        <begin position="162"/>
        <end position="249"/>
    </location>
</feature>
<name>A0A542XJG6_SALAC</name>
<dbReference type="Proteomes" id="UP000315983">
    <property type="component" value="Unassembled WGS sequence"/>
</dbReference>
<dbReference type="Gene3D" id="2.40.30.170">
    <property type="match status" value="1"/>
</dbReference>
<proteinExistence type="predicted"/>
<feature type="chain" id="PRO_5021895279" evidence="4">
    <location>
        <begin position="38"/>
        <end position="449"/>
    </location>
</feature>
<feature type="compositionally biased region" description="Polar residues" evidence="3">
    <location>
        <begin position="176"/>
        <end position="188"/>
    </location>
</feature>
<keyword evidence="4" id="KW-0732">Signal</keyword>
<dbReference type="InterPro" id="IPR058792">
    <property type="entry name" value="Beta-barrel_RND_2"/>
</dbReference>
<feature type="compositionally biased region" description="Low complexity" evidence="3">
    <location>
        <begin position="200"/>
        <end position="234"/>
    </location>
</feature>
<dbReference type="GeneID" id="93770384"/>
<gene>
    <name evidence="7" type="ORF">FB564_1066</name>
    <name evidence="6" type="ORF">Sar04_09780</name>
</gene>
<evidence type="ECO:0000256" key="2">
    <source>
        <dbReference type="ARBA" id="ARBA00023054"/>
    </source>
</evidence>
<evidence type="ECO:0000259" key="5">
    <source>
        <dbReference type="Pfam" id="PF25954"/>
    </source>
</evidence>
<dbReference type="EMBL" id="VFOL01000001">
    <property type="protein sequence ID" value="TQL35992.1"/>
    <property type="molecule type" value="Genomic_DNA"/>
</dbReference>
<sequence>MSVHLDPWRMIRRRPARTVAAVALATATVAGGVSVFAAGTDSTGAPSAEVRVGRGEVTAAVAARGAVQPAANRTLAFTADGTVVEVRVRPGDEVSAGQELAVVDDGDVRAEVDRARQVLAEAEETLAELEDAGATDCVTGVVDREGAGGTSGTRIIGVAATAGGAGGGRSAAGTVPTGSGSATPATHQPSVPPVTPSPEPTVTASVTPPVVDQGTPTPAAPSGPDSSGGRPSSTADPHGCSAGGTGDADPLLRAHQQVTAARLALAAAQDRLAGTTITAPVPGRVLAVAGPVGTLVRAGGRFIDLAVVDGMQVAASFPEADAGRIAVGQPAAVSLASSPETELAAEVVQVDPVGTAEGQVIAFGVRIAFAEPPANLLIGQTVAVRVEIATVQDVLRLPIGAVRGEPDDSGVVRLVGAAEPHPVILGIRGDRFVEIRAGLTEGDRVLAAM</sequence>
<dbReference type="InterPro" id="IPR050465">
    <property type="entry name" value="UPF0194_transport"/>
</dbReference>
<evidence type="ECO:0000313" key="8">
    <source>
        <dbReference type="Proteomes" id="UP000315983"/>
    </source>
</evidence>
<comment type="caution">
    <text evidence="7">The sequence shown here is derived from an EMBL/GenBank/DDBJ whole genome shotgun (WGS) entry which is preliminary data.</text>
</comment>
<feature type="domain" description="CusB-like beta-barrel" evidence="5">
    <location>
        <begin position="313"/>
        <end position="387"/>
    </location>
</feature>
<evidence type="ECO:0000256" key="4">
    <source>
        <dbReference type="SAM" id="SignalP"/>
    </source>
</evidence>
<keyword evidence="2" id="KW-0175">Coiled coil</keyword>
<feature type="compositionally biased region" description="Pro residues" evidence="3">
    <location>
        <begin position="190"/>
        <end position="199"/>
    </location>
</feature>
<reference evidence="6 9" key="2">
    <citation type="submission" date="2021-03" db="EMBL/GenBank/DDBJ databases">
        <title>Whole genome shotgun sequence of Salinispora arenicola NBRC 105043.</title>
        <authorList>
            <person name="Komaki H."/>
            <person name="Tamura T."/>
        </authorList>
    </citation>
    <scope>NUCLEOTIDE SEQUENCE [LARGE SCALE GENOMIC DNA]</scope>
    <source>
        <strain evidence="6 9">NBRC 105043</strain>
    </source>
</reference>
<organism evidence="7 8">
    <name type="scientific">Salinispora arenicola</name>
    <dbReference type="NCBI Taxonomy" id="168697"/>
    <lineage>
        <taxon>Bacteria</taxon>
        <taxon>Bacillati</taxon>
        <taxon>Actinomycetota</taxon>
        <taxon>Actinomycetes</taxon>
        <taxon>Micromonosporales</taxon>
        <taxon>Micromonosporaceae</taxon>
        <taxon>Salinispora</taxon>
    </lineage>
</organism>
<dbReference type="Pfam" id="PF25954">
    <property type="entry name" value="Beta-barrel_RND_2"/>
    <property type="match status" value="1"/>
</dbReference>
<dbReference type="EMBL" id="BOQM01000006">
    <property type="protein sequence ID" value="GIM82949.1"/>
    <property type="molecule type" value="Genomic_DNA"/>
</dbReference>
<dbReference type="GO" id="GO:0030313">
    <property type="term" value="C:cell envelope"/>
    <property type="evidence" value="ECO:0007669"/>
    <property type="project" value="UniProtKB-SubCell"/>
</dbReference>
<comment type="subcellular location">
    <subcellularLocation>
        <location evidence="1">Cell envelope</location>
    </subcellularLocation>
</comment>
<dbReference type="AlphaFoldDB" id="A0A542XJG6"/>
<dbReference type="Proteomes" id="UP000677457">
    <property type="component" value="Unassembled WGS sequence"/>
</dbReference>
<protein>
    <submittedName>
        <fullName evidence="7">HlyD family secretion protein</fullName>
    </submittedName>
</protein>
<evidence type="ECO:0000313" key="7">
    <source>
        <dbReference type="EMBL" id="TQL35992.1"/>
    </source>
</evidence>
<dbReference type="Gene3D" id="2.40.50.100">
    <property type="match status" value="1"/>
</dbReference>
<dbReference type="PANTHER" id="PTHR32347">
    <property type="entry name" value="EFFLUX SYSTEM COMPONENT YKNX-RELATED"/>
    <property type="match status" value="1"/>
</dbReference>
<dbReference type="SUPFAM" id="SSF111369">
    <property type="entry name" value="HlyD-like secretion proteins"/>
    <property type="match status" value="2"/>
</dbReference>